<comment type="function">
    <text evidence="5">Produces N-formyl-kynurenine through the oxidation of tryptophan.</text>
</comment>
<dbReference type="GO" id="GO:0046872">
    <property type="term" value="F:metal ion binding"/>
    <property type="evidence" value="ECO:0007669"/>
    <property type="project" value="UniProtKB-UniRule"/>
</dbReference>
<comment type="similarity">
    <text evidence="1 5">Belongs to the indoleamine 2,3-dioxygenase family.</text>
</comment>
<dbReference type="GO" id="GO:0019441">
    <property type="term" value="P:L-tryptophan catabolic process to kynurenine"/>
    <property type="evidence" value="ECO:0007669"/>
    <property type="project" value="UniProtKB-UniRule"/>
</dbReference>
<dbReference type="PROSITE" id="PS00876">
    <property type="entry name" value="IDO_1"/>
    <property type="match status" value="1"/>
</dbReference>
<dbReference type="Pfam" id="PF01231">
    <property type="entry name" value="IDO"/>
    <property type="match status" value="1"/>
</dbReference>
<evidence type="ECO:0000256" key="1">
    <source>
        <dbReference type="ARBA" id="ARBA00007119"/>
    </source>
</evidence>
<dbReference type="GO" id="GO:0033754">
    <property type="term" value="F:indoleamine 2,3-dioxygenase activity"/>
    <property type="evidence" value="ECO:0007669"/>
    <property type="project" value="UniProtKB-EC"/>
</dbReference>
<keyword evidence="5" id="KW-0560">Oxidoreductase</keyword>
<evidence type="ECO:0000256" key="2">
    <source>
        <dbReference type="ARBA" id="ARBA00022723"/>
    </source>
</evidence>
<dbReference type="PANTHER" id="PTHR28657">
    <property type="entry name" value="INDOLEAMINE 2,3-DIOXYGENASE"/>
    <property type="match status" value="1"/>
</dbReference>
<dbReference type="PANTHER" id="PTHR28657:SF5">
    <property type="entry name" value="INDOLEAMINE 2,3-DIOXYGENASE"/>
    <property type="match status" value="1"/>
</dbReference>
<protein>
    <recommendedName>
        <fullName evidence="5">Indoleamine 2,3-dioxygenase</fullName>
        <ecNumber evidence="5">1.13.11.52</ecNumber>
    </recommendedName>
</protein>
<proteinExistence type="inferred from homology"/>
<dbReference type="InterPro" id="IPR037217">
    <property type="entry name" value="Trp/Indoleamine_2_3_dOase-like"/>
</dbReference>
<feature type="binding site" description="proximal binding residue" evidence="4">
    <location>
        <position position="361"/>
    </location>
    <ligand>
        <name>heme b</name>
        <dbReference type="ChEBI" id="CHEBI:60344"/>
    </ligand>
    <ligandPart>
        <name>Fe</name>
        <dbReference type="ChEBI" id="CHEBI:18248"/>
    </ligandPart>
</feature>
<gene>
    <name evidence="6" type="ORF">BGT96224V2_LOCUS4633</name>
</gene>
<keyword evidence="3 4" id="KW-0408">Iron</keyword>
<dbReference type="EC" id="1.13.11.52" evidence="5"/>
<sequence>MLPAIPIPEDYGVTAQKGFLPTESPLERLPDPYYNKWEAIISNLQGLILSKRLRGVIDRLPVLSCVGLEHESEWRRAYSILSFMAHSYIWGGDRPSERLAPSISIPLLQVSAHLEIPPVATYAAVCLWNFKVLFEDEDIDNVENLATLCTFTGSTDESWFYLVSVAIEARAGPTIPTMLKAIQAARVNDSETVTSCLQSFAEAICDLGRLLERMHERCDPHVFYHRIRPFLTGSKNAADAGLPNGVFYEDATGSGKYHQYSGGSNAQSSIIQFFDIVLGIQHFPTGEGKNGSAPMTVPPRPSQNFIHEMRNYMPAPHRQFLNDVNKVANIHSYVHSNQHNDELTLAYDACLKMLSDFRTTHLKIVSRYIIIKSHEAKSIQTQKLLGLGSINKPDVPTATSKLPDQGVSKKKLHGTGGTSLLPFLKQARDETGESAVNAWAKRIMSRGSDWNGRNASLEGKTNQKLPVERQASNSAACWTNDGIVGGLCQF</sequence>
<reference evidence="6" key="1">
    <citation type="submission" date="2018-07" db="EMBL/GenBank/DDBJ databases">
        <authorList>
            <person name="Quirk P.G."/>
            <person name="Krulwich T.A."/>
        </authorList>
    </citation>
    <scope>NUCLEOTIDE SEQUENCE</scope>
    <source>
        <strain evidence="6">96224</strain>
    </source>
</reference>
<accession>A0A381LC33</accession>
<keyword evidence="5" id="KW-0223">Dioxygenase</keyword>
<dbReference type="InterPro" id="IPR000898">
    <property type="entry name" value="Indolamine_dOase"/>
</dbReference>
<evidence type="ECO:0000313" key="6">
    <source>
        <dbReference type="EMBL" id="SUZ11453.1"/>
    </source>
</evidence>
<name>A0A381LC33_BLUGR</name>
<organism evidence="6">
    <name type="scientific">Blumeria graminis f. sp. tritici 96224</name>
    <dbReference type="NCBI Taxonomy" id="1268274"/>
    <lineage>
        <taxon>Eukaryota</taxon>
        <taxon>Fungi</taxon>
        <taxon>Dikarya</taxon>
        <taxon>Ascomycota</taxon>
        <taxon>Pezizomycotina</taxon>
        <taxon>Leotiomycetes</taxon>
        <taxon>Erysiphales</taxon>
        <taxon>Erysiphaceae</taxon>
        <taxon>Blumeria</taxon>
    </lineage>
</organism>
<dbReference type="AlphaFoldDB" id="A0A381LC33"/>
<dbReference type="OrthoDB" id="540174at2759"/>
<evidence type="ECO:0000256" key="3">
    <source>
        <dbReference type="ARBA" id="ARBA00023004"/>
    </source>
</evidence>
<dbReference type="Gene3D" id="1.20.58.480">
    <property type="match status" value="1"/>
</dbReference>
<keyword evidence="4 5" id="KW-0349">Heme</keyword>
<comment type="catalytic activity">
    <reaction evidence="5">
        <text>L-tryptophan + O2 = N-formyl-L-kynurenine</text>
        <dbReference type="Rhea" id="RHEA:24536"/>
        <dbReference type="ChEBI" id="CHEBI:15379"/>
        <dbReference type="ChEBI" id="CHEBI:57912"/>
        <dbReference type="ChEBI" id="CHEBI:58629"/>
    </reaction>
</comment>
<dbReference type="SUPFAM" id="SSF140959">
    <property type="entry name" value="Indolic compounds 2,3-dioxygenase-like"/>
    <property type="match status" value="1"/>
</dbReference>
<evidence type="ECO:0000256" key="4">
    <source>
        <dbReference type="PIRSR" id="PIRSR600898-1"/>
    </source>
</evidence>
<dbReference type="GO" id="GO:0005737">
    <property type="term" value="C:cytoplasm"/>
    <property type="evidence" value="ECO:0007669"/>
    <property type="project" value="TreeGrafter"/>
</dbReference>
<dbReference type="EMBL" id="UIGY01000126">
    <property type="protein sequence ID" value="SUZ11453.1"/>
    <property type="molecule type" value="Genomic_DNA"/>
</dbReference>
<keyword evidence="2 4" id="KW-0479">Metal-binding</keyword>
<dbReference type="GO" id="GO:0020037">
    <property type="term" value="F:heme binding"/>
    <property type="evidence" value="ECO:0007669"/>
    <property type="project" value="UniProtKB-UniRule"/>
</dbReference>
<dbReference type="GO" id="GO:0034354">
    <property type="term" value="P:'de novo' NAD+ biosynthetic process from L-tryptophan"/>
    <property type="evidence" value="ECO:0007669"/>
    <property type="project" value="TreeGrafter"/>
</dbReference>
<evidence type="ECO:0000256" key="5">
    <source>
        <dbReference type="RuleBase" id="RU369119"/>
    </source>
</evidence>
<dbReference type="FunFam" id="1.20.58.480:FF:000004">
    <property type="entry name" value="Indoleamine 2,3-dioxygenase subfamily"/>
    <property type="match status" value="1"/>
</dbReference>